<dbReference type="Proteomes" id="UP000308917">
    <property type="component" value="Unassembled WGS sequence"/>
</dbReference>
<gene>
    <name evidence="2" type="ORF">E9531_03520</name>
</gene>
<dbReference type="EMBL" id="STFG01000002">
    <property type="protein sequence ID" value="THU04471.1"/>
    <property type="molecule type" value="Genomic_DNA"/>
</dbReference>
<dbReference type="SUPFAM" id="SSF81301">
    <property type="entry name" value="Nucleotidyltransferase"/>
    <property type="match status" value="1"/>
</dbReference>
<proteinExistence type="predicted"/>
<dbReference type="Gene3D" id="3.30.460.10">
    <property type="entry name" value="Beta Polymerase, domain 2"/>
    <property type="match status" value="1"/>
</dbReference>
<dbReference type="InterPro" id="IPR043519">
    <property type="entry name" value="NT_sf"/>
</dbReference>
<accession>A0A4S8FBS9</accession>
<sequence length="214" mass="23501">MGNFIVSPSSLHAQAAPHFTGLANALFSHTQQRVLGLFFGQPQRSFYGAEVIAMTGGGSGAIQRELTRLSEAGLLTIEQRGHQKHYQANAASPIYQELCSLVQKTMSLADPLRMALVPWQDQLQAAFVYGSVAKGEDTASSDIDLMLLADDLTYGDVFEALEPLSAQWGRTINPSIYTPTDWRDRLAQHDAFASKVWAQPKIWVLGENSFQSTL</sequence>
<dbReference type="InterPro" id="IPR041633">
    <property type="entry name" value="Polbeta"/>
</dbReference>
<dbReference type="GO" id="GO:0016740">
    <property type="term" value="F:transferase activity"/>
    <property type="evidence" value="ECO:0007669"/>
    <property type="project" value="UniProtKB-KW"/>
</dbReference>
<evidence type="ECO:0000313" key="3">
    <source>
        <dbReference type="Proteomes" id="UP000308917"/>
    </source>
</evidence>
<evidence type="ECO:0000313" key="2">
    <source>
        <dbReference type="EMBL" id="THU04471.1"/>
    </source>
</evidence>
<reference evidence="2 3" key="1">
    <citation type="journal article" date="2015" name="Antonie Van Leeuwenhoek">
        <title>Lampropedia puyangensis sp. nov., isolated from symptomatic bark of Populus ? euramericana canker and emended description of Lampropedia hyalina (Ehrenberg 1832) Lee et al. 2004.</title>
        <authorList>
            <person name="Li Y."/>
            <person name="Wang T."/>
            <person name="Piao C.G."/>
            <person name="Wang L.F."/>
            <person name="Tian G.Z."/>
            <person name="Zhu T.H."/>
            <person name="Guo M.W."/>
        </authorList>
    </citation>
    <scope>NUCLEOTIDE SEQUENCE [LARGE SCALE GENOMIC DNA]</scope>
    <source>
        <strain evidence="2 3">2-bin</strain>
    </source>
</reference>
<dbReference type="OrthoDB" id="8223306at2"/>
<comment type="caution">
    <text evidence="2">The sequence shown here is derived from an EMBL/GenBank/DDBJ whole genome shotgun (WGS) entry which is preliminary data.</text>
</comment>
<evidence type="ECO:0000259" key="1">
    <source>
        <dbReference type="Pfam" id="PF18765"/>
    </source>
</evidence>
<keyword evidence="3" id="KW-1185">Reference proteome</keyword>
<protein>
    <submittedName>
        <fullName evidence="2">Nucleotidyltransferase domain-containing protein</fullName>
    </submittedName>
</protein>
<keyword evidence="2" id="KW-0808">Transferase</keyword>
<name>A0A4S8FBS9_9BURK</name>
<organism evidence="2 3">
    <name type="scientific">Lampropedia puyangensis</name>
    <dbReference type="NCBI Taxonomy" id="1330072"/>
    <lineage>
        <taxon>Bacteria</taxon>
        <taxon>Pseudomonadati</taxon>
        <taxon>Pseudomonadota</taxon>
        <taxon>Betaproteobacteria</taxon>
        <taxon>Burkholderiales</taxon>
        <taxon>Comamonadaceae</taxon>
        <taxon>Lampropedia</taxon>
    </lineage>
</organism>
<feature type="domain" description="Polymerase beta nucleotidyltransferase" evidence="1">
    <location>
        <begin position="120"/>
        <end position="165"/>
    </location>
</feature>
<dbReference type="CDD" id="cd05403">
    <property type="entry name" value="NT_KNTase_like"/>
    <property type="match status" value="1"/>
</dbReference>
<dbReference type="AlphaFoldDB" id="A0A4S8FBS9"/>
<dbReference type="Pfam" id="PF18765">
    <property type="entry name" value="Polbeta"/>
    <property type="match status" value="1"/>
</dbReference>